<dbReference type="Pfam" id="PF01590">
    <property type="entry name" value="GAF"/>
    <property type="match status" value="1"/>
</dbReference>
<dbReference type="SUPFAM" id="SSF55781">
    <property type="entry name" value="GAF domain-like"/>
    <property type="match status" value="1"/>
</dbReference>
<dbReference type="SMART" id="SM00065">
    <property type="entry name" value="GAF"/>
    <property type="match status" value="1"/>
</dbReference>
<evidence type="ECO:0000313" key="2">
    <source>
        <dbReference type="EMBL" id="HHJ63913.1"/>
    </source>
</evidence>
<dbReference type="EMBL" id="DRNB01000125">
    <property type="protein sequence ID" value="HHJ63913.1"/>
    <property type="molecule type" value="Genomic_DNA"/>
</dbReference>
<dbReference type="AlphaFoldDB" id="A0A7C5Q2J2"/>
<dbReference type="Gene3D" id="3.30.450.40">
    <property type="match status" value="1"/>
</dbReference>
<sequence length="129" mass="14517">MSEVGRLKLLLSSAERISREQDVDRLLVMLSDLACEVLEVDRCSLFLLDREKGELWTKVAHGVDEIRVPADRGVVGWVAQKGESLIVNDAYADSRFNPEVDRETGYRTRNILAIPLFDKKGNILGVFQA</sequence>
<protein>
    <submittedName>
        <fullName evidence="2">GAF domain-containing protein</fullName>
    </submittedName>
</protein>
<reference evidence="2" key="1">
    <citation type="journal article" date="2020" name="mSystems">
        <title>Genome- and Community-Level Interaction Insights into Carbon Utilization and Element Cycling Functions of Hydrothermarchaeota in Hydrothermal Sediment.</title>
        <authorList>
            <person name="Zhou Z."/>
            <person name="Liu Y."/>
            <person name="Xu W."/>
            <person name="Pan J."/>
            <person name="Luo Z.H."/>
            <person name="Li M."/>
        </authorList>
    </citation>
    <scope>NUCLEOTIDE SEQUENCE [LARGE SCALE GENOMIC DNA]</scope>
    <source>
        <strain evidence="2">HyVt-501</strain>
    </source>
</reference>
<feature type="non-terminal residue" evidence="2">
    <location>
        <position position="129"/>
    </location>
</feature>
<name>A0A7C5Q2J2_AQUAO</name>
<proteinExistence type="predicted"/>
<accession>A0A7C5Q2J2</accession>
<organism evidence="2">
    <name type="scientific">Aquifex aeolicus</name>
    <dbReference type="NCBI Taxonomy" id="63363"/>
    <lineage>
        <taxon>Bacteria</taxon>
        <taxon>Pseudomonadati</taxon>
        <taxon>Aquificota</taxon>
        <taxon>Aquificia</taxon>
        <taxon>Aquificales</taxon>
        <taxon>Aquificaceae</taxon>
        <taxon>Aquifex</taxon>
    </lineage>
</organism>
<gene>
    <name evidence="2" type="ORF">ENJ61_03310</name>
</gene>
<evidence type="ECO:0000259" key="1">
    <source>
        <dbReference type="SMART" id="SM00065"/>
    </source>
</evidence>
<dbReference type="InterPro" id="IPR029016">
    <property type="entry name" value="GAF-like_dom_sf"/>
</dbReference>
<dbReference type="Proteomes" id="UP000885792">
    <property type="component" value="Unassembled WGS sequence"/>
</dbReference>
<dbReference type="InterPro" id="IPR003018">
    <property type="entry name" value="GAF"/>
</dbReference>
<feature type="domain" description="GAF" evidence="1">
    <location>
        <begin position="22"/>
        <end position="129"/>
    </location>
</feature>
<comment type="caution">
    <text evidence="2">The sequence shown here is derived from an EMBL/GenBank/DDBJ whole genome shotgun (WGS) entry which is preliminary data.</text>
</comment>